<accession>A0A2T4U0X6</accession>
<feature type="compositionally biased region" description="Basic and acidic residues" evidence="1">
    <location>
        <begin position="21"/>
        <end position="37"/>
    </location>
</feature>
<evidence type="ECO:0000313" key="3">
    <source>
        <dbReference type="Proteomes" id="UP000241436"/>
    </source>
</evidence>
<dbReference type="Proteomes" id="UP000241436">
    <property type="component" value="Unassembled WGS sequence"/>
</dbReference>
<reference evidence="2 3" key="1">
    <citation type="submission" date="2017-09" db="EMBL/GenBank/DDBJ databases">
        <title>Bloom of a denitrifying methanotroph, Candidatus Methylomirabilis limnetica, in a deep stratified lake.</title>
        <authorList>
            <person name="Graf J.S."/>
            <person name="Marchant H.K."/>
            <person name="Tienken D."/>
            <person name="Hach P.F."/>
            <person name="Brand A."/>
            <person name="Schubert C.J."/>
            <person name="Kuypers M.M."/>
            <person name="Milucka J."/>
        </authorList>
    </citation>
    <scope>NUCLEOTIDE SEQUENCE [LARGE SCALE GENOMIC DNA]</scope>
    <source>
        <strain evidence="2 3">Zug</strain>
    </source>
</reference>
<protein>
    <submittedName>
        <fullName evidence="2">Uncharacterized protein</fullName>
    </submittedName>
</protein>
<name>A0A2T4U0X6_9BACT</name>
<sequence length="110" mass="11779">MTTETPARGREELPTPLNPTGEHEPSKGSRNNREGGKNWELTVHGSLLSTKNRPNTARMSGGSGAELARLSCSPLDPLVDRSEVEASQRILDPLGVAIPPQRSGNATVRI</sequence>
<feature type="region of interest" description="Disordered" evidence="1">
    <location>
        <begin position="1"/>
        <end position="68"/>
    </location>
</feature>
<dbReference type="RefSeq" id="WP_107561180.1">
    <property type="nucleotide sequence ID" value="NZ_NVQC01000009.1"/>
</dbReference>
<evidence type="ECO:0000313" key="2">
    <source>
        <dbReference type="EMBL" id="PTL37017.1"/>
    </source>
</evidence>
<feature type="compositionally biased region" description="Polar residues" evidence="1">
    <location>
        <begin position="47"/>
        <end position="58"/>
    </location>
</feature>
<organism evidence="2 3">
    <name type="scientific">Candidatus Methylomirabilis limnetica</name>
    <dbReference type="NCBI Taxonomy" id="2033718"/>
    <lineage>
        <taxon>Bacteria</taxon>
        <taxon>Candidatus Methylomirabilota</taxon>
        <taxon>Candidatus Methylomirabilia</taxon>
        <taxon>Candidatus Methylomirabilales</taxon>
        <taxon>Candidatus Methylomirabilaceae</taxon>
        <taxon>Candidatus Methylomirabilis</taxon>
    </lineage>
</organism>
<comment type="caution">
    <text evidence="2">The sequence shown here is derived from an EMBL/GenBank/DDBJ whole genome shotgun (WGS) entry which is preliminary data.</text>
</comment>
<dbReference type="AlphaFoldDB" id="A0A2T4U0X6"/>
<gene>
    <name evidence="2" type="ORF">CLG94_01770</name>
</gene>
<proteinExistence type="predicted"/>
<keyword evidence="3" id="KW-1185">Reference proteome</keyword>
<evidence type="ECO:0000256" key="1">
    <source>
        <dbReference type="SAM" id="MobiDB-lite"/>
    </source>
</evidence>
<dbReference type="EMBL" id="NVQC01000009">
    <property type="protein sequence ID" value="PTL37017.1"/>
    <property type="molecule type" value="Genomic_DNA"/>
</dbReference>
<reference evidence="3" key="2">
    <citation type="journal article" date="2018" name="Environ. Microbiol.">
        <title>Bloom of a denitrifying methanotroph, 'Candidatus Methylomirabilis limnetica', in a deep stratified lake.</title>
        <authorList>
            <person name="Graf J.S."/>
            <person name="Mayr M.J."/>
            <person name="Marchant H.K."/>
            <person name="Tienken D."/>
            <person name="Hach P.F."/>
            <person name="Brand A."/>
            <person name="Schubert C.J."/>
            <person name="Kuypers M.M."/>
            <person name="Milucka J."/>
        </authorList>
    </citation>
    <scope>NUCLEOTIDE SEQUENCE [LARGE SCALE GENOMIC DNA]</scope>
    <source>
        <strain evidence="3">Zug</strain>
    </source>
</reference>